<evidence type="ECO:0000256" key="3">
    <source>
        <dbReference type="ARBA" id="ARBA00022741"/>
    </source>
</evidence>
<dbReference type="PANTHER" id="PTHR43605:SF10">
    <property type="entry name" value="ACYL-COA SYNTHETASE MEDIUM CHAIN FAMILY MEMBER 3"/>
    <property type="match status" value="1"/>
</dbReference>
<dbReference type="RefSeq" id="WP_150698081.1">
    <property type="nucleotide sequence ID" value="NZ_CABPRZ010000013.1"/>
</dbReference>
<dbReference type="GO" id="GO:0006637">
    <property type="term" value="P:acyl-CoA metabolic process"/>
    <property type="evidence" value="ECO:0007669"/>
    <property type="project" value="TreeGrafter"/>
</dbReference>
<feature type="domain" description="AMP-binding enzyme C-terminal" evidence="6">
    <location>
        <begin position="481"/>
        <end position="558"/>
    </location>
</feature>
<dbReference type="Gene3D" id="3.30.300.30">
    <property type="match status" value="1"/>
</dbReference>
<proteinExistence type="inferred from homology"/>
<feature type="domain" description="AMP-dependent synthetase/ligase" evidence="5">
    <location>
        <begin position="44"/>
        <end position="430"/>
    </location>
</feature>
<dbReference type="GO" id="GO:0005524">
    <property type="term" value="F:ATP binding"/>
    <property type="evidence" value="ECO:0007669"/>
    <property type="project" value="UniProtKB-KW"/>
</dbReference>
<name>A0A5E4WJM7_9BURK</name>
<dbReference type="InterPro" id="IPR025110">
    <property type="entry name" value="AMP-bd_C"/>
</dbReference>
<dbReference type="EMBL" id="CABPRZ010000013">
    <property type="protein sequence ID" value="VVE24681.1"/>
    <property type="molecule type" value="Genomic_DNA"/>
</dbReference>
<dbReference type="InterPro" id="IPR045851">
    <property type="entry name" value="AMP-bd_C_sf"/>
</dbReference>
<dbReference type="OrthoDB" id="9766486at2"/>
<dbReference type="InterPro" id="IPR042099">
    <property type="entry name" value="ANL_N_sf"/>
</dbReference>
<dbReference type="PANTHER" id="PTHR43605">
    <property type="entry name" value="ACYL-COENZYME A SYNTHETASE"/>
    <property type="match status" value="1"/>
</dbReference>
<keyword evidence="4" id="KW-0067">ATP-binding</keyword>
<evidence type="ECO:0000313" key="8">
    <source>
        <dbReference type="Proteomes" id="UP000414233"/>
    </source>
</evidence>
<dbReference type="Proteomes" id="UP000414233">
    <property type="component" value="Unassembled WGS sequence"/>
</dbReference>
<dbReference type="PROSITE" id="PS00455">
    <property type="entry name" value="AMP_BINDING"/>
    <property type="match status" value="1"/>
</dbReference>
<dbReference type="InterPro" id="IPR000873">
    <property type="entry name" value="AMP-dep_synth/lig_dom"/>
</dbReference>
<reference evidence="7 8" key="1">
    <citation type="submission" date="2019-08" db="EMBL/GenBank/DDBJ databases">
        <authorList>
            <person name="Peeters C."/>
        </authorList>
    </citation>
    <scope>NUCLEOTIDE SEQUENCE [LARGE SCALE GENOMIC DNA]</scope>
    <source>
        <strain evidence="7 8">LMG 30175</strain>
    </source>
</reference>
<dbReference type="CDD" id="cd05971">
    <property type="entry name" value="MACS_like_3"/>
    <property type="match status" value="1"/>
</dbReference>
<evidence type="ECO:0000259" key="5">
    <source>
        <dbReference type="Pfam" id="PF00501"/>
    </source>
</evidence>
<dbReference type="InterPro" id="IPR020845">
    <property type="entry name" value="AMP-binding_CS"/>
</dbReference>
<dbReference type="FunFam" id="3.30.300.30:FF:000005">
    <property type="entry name" value="Acyl-coenzyme A synthetase ACSM5, mitochondrial"/>
    <property type="match status" value="1"/>
</dbReference>
<keyword evidence="2 7" id="KW-0436">Ligase</keyword>
<sequence length="577" mass="62511">MDADTPRSDAAVESPPTAGFAWQVPMLFNIGVDVCDKWADGSHRLALIHERADGAEIRLSFDDLKRLSNQLANEWRAQGVRAGDRIGIFLPQSPATLVAHVAAYKLGAIAVPLFTLFGPEALAYRLQNSGATVLVTDLDSLAKIDEVRADVPELRLVYVVHADMPGMTYGGTNEEGVHDADEDEDWGSAEEGLLALWPAIAHRETDFLPVETRADAPALIIYTSGTTGKPKGALHAHRVLLGHLPGVEMSHNGFPLPGDLIWTPADWAWIGGLLDVLLPALHHGVPVLSRRFEKFEPSAAFDLMSRHGVRNAFLPPTALKMLRTVPSPRQKWPLQLRSVASGGETLGPELLAWGREHLGVDINEFYGQTECNMVVSSCAAAFPALPGAIGRAVPGHKVAIVDDEGVPLPAGSVGNIAILRPNPVMFLGYWHNPTATLDKFRGDYLLTGDAGFIDENGYVTFTGRSDDVITSAGYRIGPGPIEDCLIKHPSVQFAAVIGEPDPMRTEIVKAFVVLREGVEPTDALAAEIQQFVKTRLAAHEYPRKVVFLEELPMTVTGKIIRRALREMGQGVRPSATP</sequence>
<dbReference type="AlphaFoldDB" id="A0A5E4WJM7"/>
<keyword evidence="8" id="KW-1185">Reference proteome</keyword>
<accession>A0A5E4WJM7</accession>
<dbReference type="SUPFAM" id="SSF56801">
    <property type="entry name" value="Acetyl-CoA synthetase-like"/>
    <property type="match status" value="1"/>
</dbReference>
<dbReference type="InterPro" id="IPR049515">
    <property type="entry name" value="MACS_put"/>
</dbReference>
<evidence type="ECO:0000256" key="1">
    <source>
        <dbReference type="ARBA" id="ARBA00006432"/>
    </source>
</evidence>
<keyword evidence="3" id="KW-0547">Nucleotide-binding</keyword>
<evidence type="ECO:0000259" key="6">
    <source>
        <dbReference type="Pfam" id="PF13193"/>
    </source>
</evidence>
<dbReference type="GO" id="GO:0015645">
    <property type="term" value="F:fatty acid ligase activity"/>
    <property type="evidence" value="ECO:0007669"/>
    <property type="project" value="TreeGrafter"/>
</dbReference>
<dbReference type="Pfam" id="PF13193">
    <property type="entry name" value="AMP-binding_C"/>
    <property type="match status" value="1"/>
</dbReference>
<dbReference type="Gene3D" id="3.40.50.12780">
    <property type="entry name" value="N-terminal domain of ligase-like"/>
    <property type="match status" value="1"/>
</dbReference>
<evidence type="ECO:0000256" key="4">
    <source>
        <dbReference type="ARBA" id="ARBA00022840"/>
    </source>
</evidence>
<comment type="similarity">
    <text evidence="1">Belongs to the ATP-dependent AMP-binding enzyme family.</text>
</comment>
<gene>
    <name evidence="7" type="primary">acsA_2</name>
    <name evidence="7" type="ORF">PTE30175_03239</name>
</gene>
<dbReference type="EC" id="6.2.1.1" evidence="7"/>
<dbReference type="GO" id="GO:0004321">
    <property type="term" value="F:fatty-acyl-CoA synthase activity"/>
    <property type="evidence" value="ECO:0007669"/>
    <property type="project" value="TreeGrafter"/>
</dbReference>
<evidence type="ECO:0000256" key="2">
    <source>
        <dbReference type="ARBA" id="ARBA00022598"/>
    </source>
</evidence>
<dbReference type="GO" id="GO:0003987">
    <property type="term" value="F:acetate-CoA ligase activity"/>
    <property type="evidence" value="ECO:0007669"/>
    <property type="project" value="UniProtKB-EC"/>
</dbReference>
<organism evidence="7 8">
    <name type="scientific">Pandoraea terrae</name>
    <dbReference type="NCBI Taxonomy" id="1537710"/>
    <lineage>
        <taxon>Bacteria</taxon>
        <taxon>Pseudomonadati</taxon>
        <taxon>Pseudomonadota</taxon>
        <taxon>Betaproteobacteria</taxon>
        <taxon>Burkholderiales</taxon>
        <taxon>Burkholderiaceae</taxon>
        <taxon>Pandoraea</taxon>
    </lineage>
</organism>
<dbReference type="InterPro" id="IPR051087">
    <property type="entry name" value="Mitochondrial_ACSM"/>
</dbReference>
<evidence type="ECO:0000313" key="7">
    <source>
        <dbReference type="EMBL" id="VVE24681.1"/>
    </source>
</evidence>
<dbReference type="Pfam" id="PF00501">
    <property type="entry name" value="AMP-binding"/>
    <property type="match status" value="1"/>
</dbReference>
<dbReference type="GO" id="GO:0006633">
    <property type="term" value="P:fatty acid biosynthetic process"/>
    <property type="evidence" value="ECO:0007669"/>
    <property type="project" value="TreeGrafter"/>
</dbReference>
<protein>
    <submittedName>
        <fullName evidence="7">Acetyl-coenzyme A synthetase</fullName>
        <ecNumber evidence="7">6.2.1.1</ecNumber>
    </submittedName>
</protein>
<dbReference type="FunFam" id="3.40.50.12780:FF:000063">
    <property type="entry name" value="Acetyl-coenzyme A synthetase"/>
    <property type="match status" value="1"/>
</dbReference>